<keyword evidence="2" id="KW-1185">Reference proteome</keyword>
<dbReference type="AlphaFoldDB" id="A0A858BQN1"/>
<dbReference type="RefSeq" id="WP_163065101.1">
    <property type="nucleotide sequence ID" value="NZ_CP048649.1"/>
</dbReference>
<name>A0A858BQN1_9FIRM</name>
<evidence type="ECO:0000313" key="1">
    <source>
        <dbReference type="EMBL" id="QIB68181.1"/>
    </source>
</evidence>
<sequence>MDSVGQAADLQRYGTREPSTLKRFADGAGFSIRPVFIAHLTAFEKQTEISISPKDGLHV</sequence>
<organism evidence="1 2">
    <name type="scientific">Aminipila butyrica</name>
    <dbReference type="NCBI Taxonomy" id="433296"/>
    <lineage>
        <taxon>Bacteria</taxon>
        <taxon>Bacillati</taxon>
        <taxon>Bacillota</taxon>
        <taxon>Clostridia</taxon>
        <taxon>Peptostreptococcales</taxon>
        <taxon>Anaerovoracaceae</taxon>
        <taxon>Aminipila</taxon>
    </lineage>
</organism>
<dbReference type="EMBL" id="CP048649">
    <property type="protein sequence ID" value="QIB68181.1"/>
    <property type="molecule type" value="Genomic_DNA"/>
</dbReference>
<reference evidence="1 2" key="1">
    <citation type="submission" date="2020-02" db="EMBL/GenBank/DDBJ databases">
        <authorList>
            <person name="Kim Y.B."/>
            <person name="Roh S.W."/>
        </authorList>
    </citation>
    <scope>NUCLEOTIDE SEQUENCE [LARGE SCALE GENOMIC DNA]</scope>
    <source>
        <strain evidence="1 2">DSM 103574</strain>
    </source>
</reference>
<protein>
    <submittedName>
        <fullName evidence="1">Uncharacterized protein</fullName>
    </submittedName>
</protein>
<dbReference type="KEGG" id="abut:Ami103574_02130"/>
<proteinExistence type="predicted"/>
<evidence type="ECO:0000313" key="2">
    <source>
        <dbReference type="Proteomes" id="UP000466848"/>
    </source>
</evidence>
<gene>
    <name evidence="1" type="ORF">Ami103574_02130</name>
</gene>
<dbReference type="Proteomes" id="UP000466848">
    <property type="component" value="Chromosome"/>
</dbReference>
<accession>A0A858BQN1</accession>